<proteinExistence type="inferred from homology"/>
<dbReference type="PROSITE" id="PS00136">
    <property type="entry name" value="SUBTILASE_ASP"/>
    <property type="match status" value="1"/>
</dbReference>
<dbReference type="PROSITE" id="PS00137">
    <property type="entry name" value="SUBTILASE_HIS"/>
    <property type="match status" value="1"/>
</dbReference>
<dbReference type="SUPFAM" id="SSF52743">
    <property type="entry name" value="Subtilisin-like"/>
    <property type="match status" value="1"/>
</dbReference>
<keyword evidence="12" id="KW-1185">Reference proteome</keyword>
<dbReference type="CDD" id="cd04077">
    <property type="entry name" value="Peptidases_S8_PCSK9_ProteinaseK_like"/>
    <property type="match status" value="1"/>
</dbReference>
<evidence type="ECO:0000313" key="12">
    <source>
        <dbReference type="Proteomes" id="UP001251528"/>
    </source>
</evidence>
<comment type="similarity">
    <text evidence="1 6 7">Belongs to the peptidase S8 family.</text>
</comment>
<organism evidence="11 12">
    <name type="scientific">Conoideocrella luteorostrata</name>
    <dbReference type="NCBI Taxonomy" id="1105319"/>
    <lineage>
        <taxon>Eukaryota</taxon>
        <taxon>Fungi</taxon>
        <taxon>Dikarya</taxon>
        <taxon>Ascomycota</taxon>
        <taxon>Pezizomycotina</taxon>
        <taxon>Sordariomycetes</taxon>
        <taxon>Hypocreomycetidae</taxon>
        <taxon>Hypocreales</taxon>
        <taxon>Clavicipitaceae</taxon>
        <taxon>Conoideocrella</taxon>
    </lineage>
</organism>
<feature type="signal peptide" evidence="8">
    <location>
        <begin position="1"/>
        <end position="15"/>
    </location>
</feature>
<evidence type="ECO:0000256" key="1">
    <source>
        <dbReference type="ARBA" id="ARBA00011073"/>
    </source>
</evidence>
<dbReference type="InterPro" id="IPR023828">
    <property type="entry name" value="Peptidase_S8_Ser-AS"/>
</dbReference>
<dbReference type="SUPFAM" id="SSF54897">
    <property type="entry name" value="Protease propeptides/inhibitors"/>
    <property type="match status" value="1"/>
</dbReference>
<accession>A0AAJ0FPX6</accession>
<evidence type="ECO:0000256" key="5">
    <source>
        <dbReference type="ARBA" id="ARBA00022825"/>
    </source>
</evidence>
<feature type="domain" description="Inhibitor I9" evidence="10">
    <location>
        <begin position="60"/>
        <end position="99"/>
    </location>
</feature>
<gene>
    <name evidence="11" type="ORF">QQS21_009911</name>
</gene>
<keyword evidence="4 6" id="KW-0378">Hydrolase</keyword>
<evidence type="ECO:0000313" key="11">
    <source>
        <dbReference type="EMBL" id="KAK2592392.1"/>
    </source>
</evidence>
<dbReference type="InterPro" id="IPR050131">
    <property type="entry name" value="Peptidase_S8_subtilisin-like"/>
</dbReference>
<dbReference type="Pfam" id="PF00082">
    <property type="entry name" value="Peptidase_S8"/>
    <property type="match status" value="1"/>
</dbReference>
<dbReference type="Proteomes" id="UP001251528">
    <property type="component" value="Unassembled WGS sequence"/>
</dbReference>
<name>A0AAJ0FPX6_9HYPO</name>
<feature type="domain" description="Peptidase S8/S53" evidence="9">
    <location>
        <begin position="200"/>
        <end position="417"/>
    </location>
</feature>
<dbReference type="PRINTS" id="PR00723">
    <property type="entry name" value="SUBTILISIN"/>
</dbReference>
<dbReference type="EMBL" id="JASWJB010000269">
    <property type="protein sequence ID" value="KAK2592392.1"/>
    <property type="molecule type" value="Genomic_DNA"/>
</dbReference>
<dbReference type="InterPro" id="IPR010259">
    <property type="entry name" value="S8pro/Inhibitor_I9"/>
</dbReference>
<dbReference type="InterPro" id="IPR000209">
    <property type="entry name" value="Peptidase_S8/S53_dom"/>
</dbReference>
<sequence length="459" mass="49070">MHLMTLAVFLPLALGAANLQPNPSLLLDRSEGKPIEGKYIVKLNTKNITALHHIVSLLNITPDHHYTHAIVGFAANLTDEHVKKLKADPLLHYIEQDVEIDAPSIETEADEDFRKPQDEAETTVQVGGGDEATVSTDKITMSSARSHERRMTKIKRLGSLFPRGQLPAGVVTQVFAPWGLARLSHLKPGIWGYRYHRSAGENVCVYVLDSGLSHLHPDFNGRAKFLKNFSADPDDDYFGHGTYIAGIIGSKNYGVAKKANILGVKVQGNNGASRRSAILAGMDFVVRDARSRSCPRGVVVNVSVAGPLSKAINNAAGKIVRSGYFLAVGAGNWGKSALNYSPASERLACTVGAIDKRDRLGHYSNWGPGVNILAPGADIRSLASSSRNRKYASRGPSFKTGTSVATPHIAGLGAYLLGLGKSADGLCGYIRSTALKGVVDLGIHSNDGTPNLLANNGIQ</sequence>
<evidence type="ECO:0000256" key="8">
    <source>
        <dbReference type="SAM" id="SignalP"/>
    </source>
</evidence>
<reference evidence="11" key="1">
    <citation type="submission" date="2023-06" db="EMBL/GenBank/DDBJ databases">
        <title>Conoideocrella luteorostrata (Hypocreales: Clavicipitaceae), a potential biocontrol fungus for elongate hemlock scale in United States Christmas tree production areas.</title>
        <authorList>
            <person name="Barrett H."/>
            <person name="Lovett B."/>
            <person name="Macias A.M."/>
            <person name="Stajich J.E."/>
            <person name="Kasson M.T."/>
        </authorList>
    </citation>
    <scope>NUCLEOTIDE SEQUENCE</scope>
    <source>
        <strain evidence="11">ARSEF 14590</strain>
    </source>
</reference>
<dbReference type="InterPro" id="IPR022398">
    <property type="entry name" value="Peptidase_S8_His-AS"/>
</dbReference>
<keyword evidence="5 6" id="KW-0720">Serine protease</keyword>
<feature type="chain" id="PRO_5042496891" evidence="8">
    <location>
        <begin position="16"/>
        <end position="459"/>
    </location>
</feature>
<feature type="active site" description="Charge relay system" evidence="6">
    <location>
        <position position="403"/>
    </location>
</feature>
<dbReference type="Gene3D" id="3.30.70.80">
    <property type="entry name" value="Peptidase S8 propeptide/proteinase inhibitor I9"/>
    <property type="match status" value="1"/>
</dbReference>
<dbReference type="PANTHER" id="PTHR43806:SF58">
    <property type="entry name" value="ALKALINE PROTEASE 1-RELATED"/>
    <property type="match status" value="1"/>
</dbReference>
<keyword evidence="3 8" id="KW-0732">Signal</keyword>
<dbReference type="InterPro" id="IPR037045">
    <property type="entry name" value="S8pro/Inhibitor_I9_sf"/>
</dbReference>
<evidence type="ECO:0000259" key="9">
    <source>
        <dbReference type="Pfam" id="PF00082"/>
    </source>
</evidence>
<dbReference type="PANTHER" id="PTHR43806">
    <property type="entry name" value="PEPTIDASE S8"/>
    <property type="match status" value="1"/>
</dbReference>
<dbReference type="InterPro" id="IPR015500">
    <property type="entry name" value="Peptidase_S8_subtilisin-rel"/>
</dbReference>
<dbReference type="PROSITE" id="PS00138">
    <property type="entry name" value="SUBTILASE_SER"/>
    <property type="match status" value="1"/>
</dbReference>
<evidence type="ECO:0000256" key="6">
    <source>
        <dbReference type="PROSITE-ProRule" id="PRU01240"/>
    </source>
</evidence>
<dbReference type="InterPro" id="IPR036852">
    <property type="entry name" value="Peptidase_S8/S53_dom_sf"/>
</dbReference>
<evidence type="ECO:0000259" key="10">
    <source>
        <dbReference type="Pfam" id="PF05922"/>
    </source>
</evidence>
<evidence type="ECO:0000256" key="7">
    <source>
        <dbReference type="RuleBase" id="RU003355"/>
    </source>
</evidence>
<dbReference type="Pfam" id="PF05922">
    <property type="entry name" value="Inhibitor_I9"/>
    <property type="match status" value="1"/>
</dbReference>
<protein>
    <submittedName>
        <fullName evidence="11">Uncharacterized protein</fullName>
    </submittedName>
</protein>
<dbReference type="GO" id="GO:0006508">
    <property type="term" value="P:proteolysis"/>
    <property type="evidence" value="ECO:0007669"/>
    <property type="project" value="UniProtKB-KW"/>
</dbReference>
<evidence type="ECO:0000256" key="3">
    <source>
        <dbReference type="ARBA" id="ARBA00022729"/>
    </source>
</evidence>
<feature type="active site" description="Charge relay system" evidence="6">
    <location>
        <position position="209"/>
    </location>
</feature>
<comment type="caution">
    <text evidence="11">The sequence shown here is derived from an EMBL/GenBank/DDBJ whole genome shotgun (WGS) entry which is preliminary data.</text>
</comment>
<dbReference type="GO" id="GO:0005576">
    <property type="term" value="C:extracellular region"/>
    <property type="evidence" value="ECO:0007669"/>
    <property type="project" value="UniProtKB-ARBA"/>
</dbReference>
<feature type="active site" description="Charge relay system" evidence="6">
    <location>
        <position position="240"/>
    </location>
</feature>
<dbReference type="InterPro" id="IPR023827">
    <property type="entry name" value="Peptidase_S8_Asp-AS"/>
</dbReference>
<dbReference type="Gene3D" id="3.40.50.200">
    <property type="entry name" value="Peptidase S8/S53 domain"/>
    <property type="match status" value="1"/>
</dbReference>
<dbReference type="GO" id="GO:0004252">
    <property type="term" value="F:serine-type endopeptidase activity"/>
    <property type="evidence" value="ECO:0007669"/>
    <property type="project" value="UniProtKB-UniRule"/>
</dbReference>
<keyword evidence="2 6" id="KW-0645">Protease</keyword>
<evidence type="ECO:0000256" key="4">
    <source>
        <dbReference type="ARBA" id="ARBA00022801"/>
    </source>
</evidence>
<dbReference type="AlphaFoldDB" id="A0AAJ0FPX6"/>
<dbReference type="PROSITE" id="PS51892">
    <property type="entry name" value="SUBTILASE"/>
    <property type="match status" value="1"/>
</dbReference>
<evidence type="ECO:0000256" key="2">
    <source>
        <dbReference type="ARBA" id="ARBA00022670"/>
    </source>
</evidence>
<dbReference type="InterPro" id="IPR034193">
    <property type="entry name" value="PCSK9_ProteinaseK-like"/>
</dbReference>